<keyword evidence="2" id="KW-1003">Cell membrane</keyword>
<keyword evidence="4 7" id="KW-1133">Transmembrane helix</keyword>
<keyword evidence="5 7" id="KW-0472">Membrane</keyword>
<evidence type="ECO:0000256" key="4">
    <source>
        <dbReference type="ARBA" id="ARBA00022989"/>
    </source>
</evidence>
<sequence length="112" mass="12569">MNRARGRWRDLEPATRTTLLVVGGTQLSLAVSAWTDLRRCPPDQVRGAKLPWVLVIAISWVGPLAWFRWGRRRTGRPVRGRYGSGMRDQGPRPELLGGATIGATRRSQEPRP</sequence>
<name>A0ABU8EBW0_9ACTN</name>
<evidence type="ECO:0000256" key="7">
    <source>
        <dbReference type="SAM" id="Phobius"/>
    </source>
</evidence>
<keyword evidence="10" id="KW-1185">Reference proteome</keyword>
<protein>
    <submittedName>
        <fullName evidence="9">DUF4808 domain-containing protein</fullName>
    </submittedName>
</protein>
<evidence type="ECO:0000313" key="9">
    <source>
        <dbReference type="EMBL" id="MEI4280858.1"/>
    </source>
</evidence>
<dbReference type="InterPro" id="IPR027379">
    <property type="entry name" value="CLS_N"/>
</dbReference>
<gene>
    <name evidence="9" type="ORF">UXQ13_20450</name>
</gene>
<feature type="region of interest" description="Disordered" evidence="6">
    <location>
        <begin position="75"/>
        <end position="112"/>
    </location>
</feature>
<evidence type="ECO:0000256" key="2">
    <source>
        <dbReference type="ARBA" id="ARBA00022475"/>
    </source>
</evidence>
<proteinExistence type="predicted"/>
<comment type="caution">
    <text evidence="9">The sequence shown here is derived from an EMBL/GenBank/DDBJ whole genome shotgun (WGS) entry which is preliminary data.</text>
</comment>
<accession>A0ABU8EBW0</accession>
<evidence type="ECO:0000313" key="10">
    <source>
        <dbReference type="Proteomes" id="UP001373496"/>
    </source>
</evidence>
<evidence type="ECO:0000256" key="1">
    <source>
        <dbReference type="ARBA" id="ARBA00004651"/>
    </source>
</evidence>
<evidence type="ECO:0000256" key="5">
    <source>
        <dbReference type="ARBA" id="ARBA00023136"/>
    </source>
</evidence>
<dbReference type="Proteomes" id="UP001373496">
    <property type="component" value="Unassembled WGS sequence"/>
</dbReference>
<evidence type="ECO:0000259" key="8">
    <source>
        <dbReference type="Pfam" id="PF13396"/>
    </source>
</evidence>
<feature type="domain" description="Cardiolipin synthase N-terminal" evidence="8">
    <location>
        <begin position="29"/>
        <end position="71"/>
    </location>
</feature>
<comment type="subcellular location">
    <subcellularLocation>
        <location evidence="1">Cell membrane</location>
        <topology evidence="1">Multi-pass membrane protein</topology>
    </subcellularLocation>
</comment>
<dbReference type="RefSeq" id="WP_225235683.1">
    <property type="nucleotide sequence ID" value="NZ_JBAPLV010000030.1"/>
</dbReference>
<dbReference type="Pfam" id="PF13396">
    <property type="entry name" value="PLDc_N"/>
    <property type="match status" value="1"/>
</dbReference>
<organism evidence="9 10">
    <name type="scientific">Klenkia terrae</name>
    <dbReference type="NCBI Taxonomy" id="1052259"/>
    <lineage>
        <taxon>Bacteria</taxon>
        <taxon>Bacillati</taxon>
        <taxon>Actinomycetota</taxon>
        <taxon>Actinomycetes</taxon>
        <taxon>Geodermatophilales</taxon>
        <taxon>Geodermatophilaceae</taxon>
        <taxon>Klenkia</taxon>
    </lineage>
</organism>
<feature type="transmembrane region" description="Helical" evidence="7">
    <location>
        <begin position="49"/>
        <end position="69"/>
    </location>
</feature>
<dbReference type="EMBL" id="JBAPLV010000030">
    <property type="protein sequence ID" value="MEI4280858.1"/>
    <property type="molecule type" value="Genomic_DNA"/>
</dbReference>
<evidence type="ECO:0000256" key="6">
    <source>
        <dbReference type="SAM" id="MobiDB-lite"/>
    </source>
</evidence>
<evidence type="ECO:0000256" key="3">
    <source>
        <dbReference type="ARBA" id="ARBA00022692"/>
    </source>
</evidence>
<reference evidence="9 10" key="1">
    <citation type="submission" date="2024-03" db="EMBL/GenBank/DDBJ databases">
        <title>Draft genome sequence of Klenkia terrae.</title>
        <authorList>
            <person name="Duangmal K."/>
            <person name="Chantavorakit T."/>
        </authorList>
    </citation>
    <scope>NUCLEOTIDE SEQUENCE [LARGE SCALE GENOMIC DNA]</scope>
    <source>
        <strain evidence="9 10">JCM 17786</strain>
    </source>
</reference>
<keyword evidence="3 7" id="KW-0812">Transmembrane</keyword>